<dbReference type="PANTHER" id="PTHR42776:SF27">
    <property type="entry name" value="DIPEPTIDYL PEPTIDASE FAMILY MEMBER 6"/>
    <property type="match status" value="1"/>
</dbReference>
<dbReference type="PRINTS" id="PR00862">
    <property type="entry name" value="PROLIGOPTASE"/>
</dbReference>
<keyword evidence="5" id="KW-1185">Reference proteome</keyword>
<dbReference type="GO" id="GO:0016787">
    <property type="term" value="F:hydrolase activity"/>
    <property type="evidence" value="ECO:0007669"/>
    <property type="project" value="UniProtKB-KW"/>
</dbReference>
<dbReference type="InterPro" id="IPR015943">
    <property type="entry name" value="WD40/YVTN_repeat-like_dom_sf"/>
</dbReference>
<sequence>MGPTELVNYVNNRSIRSFEYEPNGKRISFISDSKGFPELWEYDQNGSRREKSSFGKEGISFIKYVDSTSDLIIGVDESGNERVQLYLLKKKGKIIPLTNSPQYVHLYGGSSPDGKWIAWSSNRRQPAFFDIYLQNLETLEIHLVFAHDGHYTVEKWFPDGKSLLVSRTNSPLDNDLGVLSLLTGEMNWITEHSGEAGFKNVLFNQNGDHLYLLSNKDQEFYGLACIDLLTNHFTLLEQGNWDFEGLAMNEQKSLLAFTINEAGISKGYLLDLRNSTLKTWETPMGVIKNLRFSPNTERLLFILNGPAHPPDIWELNLNTLTANTHLTPSERSFHERLLVEPVPFYYRSFDNLLVHSFYYKPKEAGKRFPVVIYIHGGPESQSRAVFQPLLQYLLSNGYAVLTPNVRGSTGFGKTYTHLDDIRNRMDAVKDLIFLVDWLKRETNADPKRIAVMGGSYGGFMVLSAISHYPQHWAAAVDIVGMSSLRTFLKSTSPWRKKNREKEYGTIEKDGEFFDQIDPLHYADQIESPLLVVHGVNDPRVPIQESEQLVKKLMKRNHPVTFIRIGDEGHTLKKEKNKLFVYSSVADFLDKYMV</sequence>
<dbReference type="EC" id="3.4.-.-" evidence="4"/>
<dbReference type="InterPro" id="IPR002470">
    <property type="entry name" value="Peptidase_S9A"/>
</dbReference>
<feature type="domain" description="Peptidase S9 prolyl oligopeptidase catalytic" evidence="3">
    <location>
        <begin position="390"/>
        <end position="592"/>
    </location>
</feature>
<dbReference type="RefSeq" id="WP_338452830.1">
    <property type="nucleotide sequence ID" value="NZ_CP137640.1"/>
</dbReference>
<dbReference type="EMBL" id="CP137640">
    <property type="protein sequence ID" value="WVX83958.1"/>
    <property type="molecule type" value="Genomic_DNA"/>
</dbReference>
<dbReference type="Proteomes" id="UP001357223">
    <property type="component" value="Chromosome"/>
</dbReference>
<organism evidence="4 5">
    <name type="scientific">Niallia oryzisoli</name>
    <dbReference type="NCBI Taxonomy" id="1737571"/>
    <lineage>
        <taxon>Bacteria</taxon>
        <taxon>Bacillati</taxon>
        <taxon>Bacillota</taxon>
        <taxon>Bacilli</taxon>
        <taxon>Bacillales</taxon>
        <taxon>Bacillaceae</taxon>
        <taxon>Niallia</taxon>
    </lineage>
</organism>
<keyword evidence="2" id="KW-0645">Protease</keyword>
<keyword evidence="2" id="KW-0720">Serine protease</keyword>
<proteinExistence type="predicted"/>
<evidence type="ECO:0000313" key="4">
    <source>
        <dbReference type="EMBL" id="WVX83958.1"/>
    </source>
</evidence>
<dbReference type="SUPFAM" id="SSF82171">
    <property type="entry name" value="DPP6 N-terminal domain-like"/>
    <property type="match status" value="1"/>
</dbReference>
<dbReference type="SUPFAM" id="SSF53474">
    <property type="entry name" value="alpha/beta-Hydrolases"/>
    <property type="match status" value="1"/>
</dbReference>
<evidence type="ECO:0000313" key="5">
    <source>
        <dbReference type="Proteomes" id="UP001357223"/>
    </source>
</evidence>
<evidence type="ECO:0000259" key="3">
    <source>
        <dbReference type="Pfam" id="PF00326"/>
    </source>
</evidence>
<gene>
    <name evidence="4" type="ORF">R4Z09_13785</name>
</gene>
<evidence type="ECO:0000256" key="2">
    <source>
        <dbReference type="ARBA" id="ARBA00022825"/>
    </source>
</evidence>
<keyword evidence="1 4" id="KW-0378">Hydrolase</keyword>
<dbReference type="InterPro" id="IPR011659">
    <property type="entry name" value="WD40"/>
</dbReference>
<dbReference type="Gene3D" id="2.130.10.10">
    <property type="entry name" value="YVTN repeat-like/Quinoprotein amine dehydrogenase"/>
    <property type="match status" value="2"/>
</dbReference>
<dbReference type="InterPro" id="IPR029058">
    <property type="entry name" value="AB_hydrolase_fold"/>
</dbReference>
<reference evidence="4 5" key="1">
    <citation type="submission" date="2023-10" db="EMBL/GenBank/DDBJ databases">
        <title>Niallia locisalis sp.nov. isolated from a salt pond sample.</title>
        <authorList>
            <person name="Li X.-J."/>
            <person name="Dong L."/>
        </authorList>
    </citation>
    <scope>NUCLEOTIDE SEQUENCE [LARGE SCALE GENOMIC DNA]</scope>
    <source>
        <strain evidence="4 5">DSM 29761</strain>
    </source>
</reference>
<evidence type="ECO:0000256" key="1">
    <source>
        <dbReference type="ARBA" id="ARBA00022801"/>
    </source>
</evidence>
<protein>
    <submittedName>
        <fullName evidence="4">S9 family peptidase</fullName>
        <ecNumber evidence="4">3.4.-.-</ecNumber>
    </submittedName>
</protein>
<dbReference type="Pfam" id="PF00326">
    <property type="entry name" value="Peptidase_S9"/>
    <property type="match status" value="1"/>
</dbReference>
<dbReference type="InterPro" id="IPR001375">
    <property type="entry name" value="Peptidase_S9_cat"/>
</dbReference>
<dbReference type="Gene3D" id="3.40.50.1820">
    <property type="entry name" value="alpha/beta hydrolase"/>
    <property type="match status" value="1"/>
</dbReference>
<dbReference type="Pfam" id="PF07676">
    <property type="entry name" value="PD40"/>
    <property type="match status" value="1"/>
</dbReference>
<dbReference type="PANTHER" id="PTHR42776">
    <property type="entry name" value="SERINE PEPTIDASE S9 FAMILY MEMBER"/>
    <property type="match status" value="1"/>
</dbReference>
<name>A0ABZ2CQG6_9BACI</name>
<accession>A0ABZ2CQG6</accession>